<keyword evidence="2" id="KW-1185">Reference proteome</keyword>
<proteinExistence type="predicted"/>
<evidence type="ECO:0000313" key="2">
    <source>
        <dbReference type="Proteomes" id="UP000243459"/>
    </source>
</evidence>
<dbReference type="Gramene" id="ONK76043">
    <property type="protein sequence ID" value="ONK76043"/>
    <property type="gene ID" value="A4U43_C03F23280"/>
</dbReference>
<sequence length="108" mass="12409">MYKYLIRILGGGELHAQEPDPDHHFETTRHLDTRGTDLGFRVAQSRAVQQFHLPRDDEYLKGIPNDGLQLGLWSYLILDRRVGTRQAAEAWALKAIEVEKLRLELGES</sequence>
<accession>A0A5P1FE80</accession>
<gene>
    <name evidence="1" type="ORF">A4U43_C03F23280</name>
</gene>
<protein>
    <submittedName>
        <fullName evidence="1">Uncharacterized protein</fullName>
    </submittedName>
</protein>
<dbReference type="EMBL" id="CM007383">
    <property type="protein sequence ID" value="ONK76043.1"/>
    <property type="molecule type" value="Genomic_DNA"/>
</dbReference>
<organism evidence="1 2">
    <name type="scientific">Asparagus officinalis</name>
    <name type="common">Garden asparagus</name>
    <dbReference type="NCBI Taxonomy" id="4686"/>
    <lineage>
        <taxon>Eukaryota</taxon>
        <taxon>Viridiplantae</taxon>
        <taxon>Streptophyta</taxon>
        <taxon>Embryophyta</taxon>
        <taxon>Tracheophyta</taxon>
        <taxon>Spermatophyta</taxon>
        <taxon>Magnoliopsida</taxon>
        <taxon>Liliopsida</taxon>
        <taxon>Asparagales</taxon>
        <taxon>Asparagaceae</taxon>
        <taxon>Asparagoideae</taxon>
        <taxon>Asparagus</taxon>
    </lineage>
</organism>
<evidence type="ECO:0000313" key="1">
    <source>
        <dbReference type="EMBL" id="ONK76043.1"/>
    </source>
</evidence>
<reference evidence="2" key="1">
    <citation type="journal article" date="2017" name="Nat. Commun.">
        <title>The asparagus genome sheds light on the origin and evolution of a young Y chromosome.</title>
        <authorList>
            <person name="Harkess A."/>
            <person name="Zhou J."/>
            <person name="Xu C."/>
            <person name="Bowers J.E."/>
            <person name="Van der Hulst R."/>
            <person name="Ayyampalayam S."/>
            <person name="Mercati F."/>
            <person name="Riccardi P."/>
            <person name="McKain M.R."/>
            <person name="Kakrana A."/>
            <person name="Tang H."/>
            <person name="Ray J."/>
            <person name="Groenendijk J."/>
            <person name="Arikit S."/>
            <person name="Mathioni S.M."/>
            <person name="Nakano M."/>
            <person name="Shan H."/>
            <person name="Telgmann-Rauber A."/>
            <person name="Kanno A."/>
            <person name="Yue Z."/>
            <person name="Chen H."/>
            <person name="Li W."/>
            <person name="Chen Y."/>
            <person name="Xu X."/>
            <person name="Zhang Y."/>
            <person name="Luo S."/>
            <person name="Chen H."/>
            <person name="Gao J."/>
            <person name="Mao Z."/>
            <person name="Pires J.C."/>
            <person name="Luo M."/>
            <person name="Kudrna D."/>
            <person name="Wing R.A."/>
            <person name="Meyers B.C."/>
            <person name="Yi K."/>
            <person name="Kong H."/>
            <person name="Lavrijsen P."/>
            <person name="Sunseri F."/>
            <person name="Falavigna A."/>
            <person name="Ye Y."/>
            <person name="Leebens-Mack J.H."/>
            <person name="Chen G."/>
        </authorList>
    </citation>
    <scope>NUCLEOTIDE SEQUENCE [LARGE SCALE GENOMIC DNA]</scope>
    <source>
        <strain evidence="2">cv. DH0086</strain>
    </source>
</reference>
<dbReference type="Proteomes" id="UP000243459">
    <property type="component" value="Chromosome 3"/>
</dbReference>
<dbReference type="AlphaFoldDB" id="A0A5P1FE80"/>
<name>A0A5P1FE80_ASPOF</name>